<organism evidence="1">
    <name type="scientific">Anguilla anguilla</name>
    <name type="common">European freshwater eel</name>
    <name type="synonym">Muraena anguilla</name>
    <dbReference type="NCBI Taxonomy" id="7936"/>
    <lineage>
        <taxon>Eukaryota</taxon>
        <taxon>Metazoa</taxon>
        <taxon>Chordata</taxon>
        <taxon>Craniata</taxon>
        <taxon>Vertebrata</taxon>
        <taxon>Euteleostomi</taxon>
        <taxon>Actinopterygii</taxon>
        <taxon>Neopterygii</taxon>
        <taxon>Teleostei</taxon>
        <taxon>Anguilliformes</taxon>
        <taxon>Anguillidae</taxon>
        <taxon>Anguilla</taxon>
    </lineage>
</organism>
<proteinExistence type="predicted"/>
<dbReference type="AlphaFoldDB" id="A0A0E9XIW1"/>
<name>A0A0E9XIW1_ANGAN</name>
<reference evidence="1" key="2">
    <citation type="journal article" date="2015" name="Fish Shellfish Immunol.">
        <title>Early steps in the European eel (Anguilla anguilla)-Vibrio vulnificus interaction in the gills: Role of the RtxA13 toxin.</title>
        <authorList>
            <person name="Callol A."/>
            <person name="Pajuelo D."/>
            <person name="Ebbesson L."/>
            <person name="Teles M."/>
            <person name="MacKenzie S."/>
            <person name="Amaro C."/>
        </authorList>
    </citation>
    <scope>NUCLEOTIDE SEQUENCE</scope>
</reference>
<protein>
    <submittedName>
        <fullName evidence="1">Uncharacterized protein</fullName>
    </submittedName>
</protein>
<dbReference type="EMBL" id="GBXM01006944">
    <property type="protein sequence ID" value="JAI01634.1"/>
    <property type="molecule type" value="Transcribed_RNA"/>
</dbReference>
<sequence>MRCINSNKTVSDNYKSKLQRHFYKYLQGRQVTGYTCCVQN</sequence>
<evidence type="ECO:0000313" key="1">
    <source>
        <dbReference type="EMBL" id="JAI01634.1"/>
    </source>
</evidence>
<reference evidence="1" key="1">
    <citation type="submission" date="2014-11" db="EMBL/GenBank/DDBJ databases">
        <authorList>
            <person name="Amaro Gonzalez C."/>
        </authorList>
    </citation>
    <scope>NUCLEOTIDE SEQUENCE</scope>
</reference>
<accession>A0A0E9XIW1</accession>